<evidence type="ECO:0000313" key="8">
    <source>
        <dbReference type="Proteomes" id="UP001144612"/>
    </source>
</evidence>
<dbReference type="InterPro" id="IPR049071">
    <property type="entry name" value="MPI_cupin_dom"/>
</dbReference>
<evidence type="ECO:0000256" key="4">
    <source>
        <dbReference type="ARBA" id="ARBA00030762"/>
    </source>
</evidence>
<evidence type="ECO:0000256" key="2">
    <source>
        <dbReference type="ARBA" id="ARBA00022833"/>
    </source>
</evidence>
<dbReference type="Pfam" id="PF20511">
    <property type="entry name" value="PMI_typeI_cat"/>
    <property type="match status" value="1"/>
</dbReference>
<dbReference type="SUPFAM" id="SSF51182">
    <property type="entry name" value="RmlC-like cupins"/>
    <property type="match status" value="1"/>
</dbReference>
<keyword evidence="7" id="KW-0413">Isomerase</keyword>
<name>A0ABT4DC42_9CLOT</name>
<keyword evidence="1" id="KW-0479">Metal-binding</keyword>
<dbReference type="InterPro" id="IPR051804">
    <property type="entry name" value="Carb_Metab_Reg_Kinase/Isom"/>
</dbReference>
<dbReference type="InterPro" id="IPR014628">
    <property type="entry name" value="Man6P_isomerase_Firm_short"/>
</dbReference>
<sequence length="311" mass="35603">MYPIKFENLYYYKIWGGRGFENFRDNLPDGYIGESWDVACHKNGISVVANGALKGKRFDKVIKEYGHSLVGTEVSIEKFPLLVKLINAREDLSVQVHPNDEYAKKYENEYGKTEAWYVIEAKPGAKLVLGTKNCSKQQFAKAIKEEKSDKYLNVVEVKKGDYFFINSGLVHAIGEGLIIAEIQQNSDVTYRVYDYGRGRDVHIEKSLDVINFDLEAKKISKNQVEEFDGFSRVILCENGYFGMEKYSIRKKLKDNSDVKKFFIITCVEGNGKIILNNLEEKIKKGDSYLIPATLGKYFIEGKLEIIKTYPN</sequence>
<dbReference type="GO" id="GO:0016853">
    <property type="term" value="F:isomerase activity"/>
    <property type="evidence" value="ECO:0007669"/>
    <property type="project" value="UniProtKB-KW"/>
</dbReference>
<dbReference type="InterPro" id="IPR011051">
    <property type="entry name" value="RmlC_Cupin_sf"/>
</dbReference>
<comment type="caution">
    <text evidence="7">The sequence shown here is derived from an EMBL/GenBank/DDBJ whole genome shotgun (WGS) entry which is preliminary data.</text>
</comment>
<evidence type="ECO:0000256" key="3">
    <source>
        <dbReference type="ARBA" id="ARBA00029741"/>
    </source>
</evidence>
<dbReference type="Pfam" id="PF21621">
    <property type="entry name" value="MPI_cupin_dom"/>
    <property type="match status" value="1"/>
</dbReference>
<dbReference type="CDD" id="cd07010">
    <property type="entry name" value="cupin_PMI_type_I_N_bac"/>
    <property type="match status" value="1"/>
</dbReference>
<evidence type="ECO:0000256" key="1">
    <source>
        <dbReference type="ARBA" id="ARBA00022723"/>
    </source>
</evidence>
<accession>A0ABT4DC42</accession>
<dbReference type="EMBL" id="JAPQFJ010000017">
    <property type="protein sequence ID" value="MCY6959875.1"/>
    <property type="molecule type" value="Genomic_DNA"/>
</dbReference>
<dbReference type="InterPro" id="IPR014710">
    <property type="entry name" value="RmlC-like_jellyroll"/>
</dbReference>
<dbReference type="PIRSF" id="PIRSF036894">
    <property type="entry name" value="PMI_Firm_short"/>
    <property type="match status" value="1"/>
</dbReference>
<dbReference type="PANTHER" id="PTHR42742">
    <property type="entry name" value="TRANSCRIPTIONAL REPRESSOR MPRA"/>
    <property type="match status" value="1"/>
</dbReference>
<reference evidence="7" key="1">
    <citation type="submission" date="2022-12" db="EMBL/GenBank/DDBJ databases">
        <title>Clostridium sp. nov., isolated from industrial wastewater.</title>
        <authorList>
            <person name="Jiayan W."/>
        </authorList>
    </citation>
    <scope>NUCLEOTIDE SEQUENCE</scope>
    <source>
        <strain evidence="7">ZC22-4</strain>
    </source>
</reference>
<dbReference type="RefSeq" id="WP_268062311.1">
    <property type="nucleotide sequence ID" value="NZ_JAPQFJ010000017.1"/>
</dbReference>
<organism evidence="7 8">
    <name type="scientific">Clostridium brassicae</name>
    <dbReference type="NCBI Taxonomy" id="2999072"/>
    <lineage>
        <taxon>Bacteria</taxon>
        <taxon>Bacillati</taxon>
        <taxon>Bacillota</taxon>
        <taxon>Clostridia</taxon>
        <taxon>Eubacteriales</taxon>
        <taxon>Clostridiaceae</taxon>
        <taxon>Clostridium</taxon>
    </lineage>
</organism>
<proteinExistence type="predicted"/>
<evidence type="ECO:0000313" key="7">
    <source>
        <dbReference type="EMBL" id="MCY6959875.1"/>
    </source>
</evidence>
<gene>
    <name evidence="7" type="ORF">OW729_14735</name>
</gene>
<evidence type="ECO:0000259" key="5">
    <source>
        <dbReference type="Pfam" id="PF20511"/>
    </source>
</evidence>
<evidence type="ECO:0000259" key="6">
    <source>
        <dbReference type="Pfam" id="PF21621"/>
    </source>
</evidence>
<feature type="domain" description="Mannose-6-phosphate isomerase cupin" evidence="6">
    <location>
        <begin position="238"/>
        <end position="310"/>
    </location>
</feature>
<dbReference type="Proteomes" id="UP001144612">
    <property type="component" value="Unassembled WGS sequence"/>
</dbReference>
<protein>
    <recommendedName>
        <fullName evidence="3">Phosphohexomutase</fullName>
    </recommendedName>
    <alternativeName>
        <fullName evidence="4">Phosphomannose isomerase</fullName>
    </alternativeName>
</protein>
<keyword evidence="2" id="KW-0862">Zinc</keyword>
<dbReference type="InterPro" id="IPR046457">
    <property type="entry name" value="PMI_typeI_cat"/>
</dbReference>
<dbReference type="Gene3D" id="2.60.120.10">
    <property type="entry name" value="Jelly Rolls"/>
    <property type="match status" value="2"/>
</dbReference>
<feature type="domain" description="Phosphomannose isomerase type I catalytic" evidence="5">
    <location>
        <begin position="11"/>
        <end position="107"/>
    </location>
</feature>
<dbReference type="PANTHER" id="PTHR42742:SF3">
    <property type="entry name" value="FRUCTOKINASE"/>
    <property type="match status" value="1"/>
</dbReference>
<keyword evidence="8" id="KW-1185">Reference proteome</keyword>